<reference evidence="3 4" key="1">
    <citation type="submission" date="2017-07" db="EMBL/GenBank/DDBJ databases">
        <title>An improved, manually edited Actinidia chinensis var. chinensis (kiwifruit) genome highlights the challenges associated with draft genomes and gene prediction in plants.</title>
        <authorList>
            <person name="Pilkington S."/>
            <person name="Crowhurst R."/>
            <person name="Hilario E."/>
            <person name="Nardozza S."/>
            <person name="Fraser L."/>
            <person name="Peng Y."/>
            <person name="Gunaseelan K."/>
            <person name="Simpson R."/>
            <person name="Tahir J."/>
            <person name="Deroles S."/>
            <person name="Templeton K."/>
            <person name="Luo Z."/>
            <person name="Davy M."/>
            <person name="Cheng C."/>
            <person name="Mcneilage M."/>
            <person name="Scaglione D."/>
            <person name="Liu Y."/>
            <person name="Zhang Q."/>
            <person name="Datson P."/>
            <person name="De Silva N."/>
            <person name="Gardiner S."/>
            <person name="Bassett H."/>
            <person name="Chagne D."/>
            <person name="Mccallum J."/>
            <person name="Dzierzon H."/>
            <person name="Deng C."/>
            <person name="Wang Y.-Y."/>
            <person name="Barron N."/>
            <person name="Manako K."/>
            <person name="Bowen J."/>
            <person name="Foster T."/>
            <person name="Erridge Z."/>
            <person name="Tiffin H."/>
            <person name="Waite C."/>
            <person name="Davies K."/>
            <person name="Grierson E."/>
            <person name="Laing W."/>
            <person name="Kirk R."/>
            <person name="Chen X."/>
            <person name="Wood M."/>
            <person name="Montefiori M."/>
            <person name="Brummell D."/>
            <person name="Schwinn K."/>
            <person name="Catanach A."/>
            <person name="Fullerton C."/>
            <person name="Li D."/>
            <person name="Meiyalaghan S."/>
            <person name="Nieuwenhuizen N."/>
            <person name="Read N."/>
            <person name="Prakash R."/>
            <person name="Hunter D."/>
            <person name="Zhang H."/>
            <person name="Mckenzie M."/>
            <person name="Knabel M."/>
            <person name="Harris A."/>
            <person name="Allan A."/>
            <person name="Chen A."/>
            <person name="Janssen B."/>
            <person name="Plunkett B."/>
            <person name="Dwamena C."/>
            <person name="Voogd C."/>
            <person name="Leif D."/>
            <person name="Lafferty D."/>
            <person name="Souleyre E."/>
            <person name="Varkonyi-Gasic E."/>
            <person name="Gambi F."/>
            <person name="Hanley J."/>
            <person name="Yao J.-L."/>
            <person name="Cheung J."/>
            <person name="David K."/>
            <person name="Warren B."/>
            <person name="Marsh K."/>
            <person name="Snowden K."/>
            <person name="Lin-Wang K."/>
            <person name="Brian L."/>
            <person name="Martinez-Sanchez M."/>
            <person name="Wang M."/>
            <person name="Ileperuma N."/>
            <person name="Macnee N."/>
            <person name="Campin R."/>
            <person name="Mcatee P."/>
            <person name="Drummond R."/>
            <person name="Espley R."/>
            <person name="Ireland H."/>
            <person name="Wu R."/>
            <person name="Atkinson R."/>
            <person name="Karunairetnam S."/>
            <person name="Bulley S."/>
            <person name="Chunkath S."/>
            <person name="Hanley Z."/>
            <person name="Storey R."/>
            <person name="Thrimawithana A."/>
            <person name="Thomson S."/>
            <person name="David C."/>
            <person name="Testolin R."/>
        </authorList>
    </citation>
    <scope>NUCLEOTIDE SEQUENCE [LARGE SCALE GENOMIC DNA]</scope>
    <source>
        <strain evidence="4">cv. Red5</strain>
        <tissue evidence="3">Young leaf</tissue>
    </source>
</reference>
<protein>
    <submittedName>
        <fullName evidence="3">Protein trichome birefringence-like</fullName>
    </submittedName>
</protein>
<comment type="caution">
    <text evidence="3">The sequence shown here is derived from an EMBL/GenBank/DDBJ whole genome shotgun (WGS) entry which is preliminary data.</text>
</comment>
<dbReference type="InterPro" id="IPR026057">
    <property type="entry name" value="TBL_C"/>
</dbReference>
<gene>
    <name evidence="3" type="ORF">CEY00_Acc14988</name>
</gene>
<dbReference type="EMBL" id="NKQK01000013">
    <property type="protein sequence ID" value="PSS14420.1"/>
    <property type="molecule type" value="Genomic_DNA"/>
</dbReference>
<dbReference type="OMA" id="HSNGREW"/>
<accession>A0A2R6QTI4</accession>
<reference evidence="4" key="2">
    <citation type="journal article" date="2018" name="BMC Genomics">
        <title>A manually annotated Actinidia chinensis var. chinensis (kiwifruit) genome highlights the challenges associated with draft genomes and gene prediction in plants.</title>
        <authorList>
            <person name="Pilkington S.M."/>
            <person name="Crowhurst R."/>
            <person name="Hilario E."/>
            <person name="Nardozza S."/>
            <person name="Fraser L."/>
            <person name="Peng Y."/>
            <person name="Gunaseelan K."/>
            <person name="Simpson R."/>
            <person name="Tahir J."/>
            <person name="Deroles S.C."/>
            <person name="Templeton K."/>
            <person name="Luo Z."/>
            <person name="Davy M."/>
            <person name="Cheng C."/>
            <person name="McNeilage M."/>
            <person name="Scaglione D."/>
            <person name="Liu Y."/>
            <person name="Zhang Q."/>
            <person name="Datson P."/>
            <person name="De Silva N."/>
            <person name="Gardiner S.E."/>
            <person name="Bassett H."/>
            <person name="Chagne D."/>
            <person name="McCallum J."/>
            <person name="Dzierzon H."/>
            <person name="Deng C."/>
            <person name="Wang Y.Y."/>
            <person name="Barron L."/>
            <person name="Manako K."/>
            <person name="Bowen J."/>
            <person name="Foster T.M."/>
            <person name="Erridge Z.A."/>
            <person name="Tiffin H."/>
            <person name="Waite C.N."/>
            <person name="Davies K.M."/>
            <person name="Grierson E.P."/>
            <person name="Laing W.A."/>
            <person name="Kirk R."/>
            <person name="Chen X."/>
            <person name="Wood M."/>
            <person name="Montefiori M."/>
            <person name="Brummell D.A."/>
            <person name="Schwinn K.E."/>
            <person name="Catanach A."/>
            <person name="Fullerton C."/>
            <person name="Li D."/>
            <person name="Meiyalaghan S."/>
            <person name="Nieuwenhuizen N."/>
            <person name="Read N."/>
            <person name="Prakash R."/>
            <person name="Hunter D."/>
            <person name="Zhang H."/>
            <person name="McKenzie M."/>
            <person name="Knabel M."/>
            <person name="Harris A."/>
            <person name="Allan A.C."/>
            <person name="Gleave A."/>
            <person name="Chen A."/>
            <person name="Janssen B.J."/>
            <person name="Plunkett B."/>
            <person name="Ampomah-Dwamena C."/>
            <person name="Voogd C."/>
            <person name="Leif D."/>
            <person name="Lafferty D."/>
            <person name="Souleyre E.J.F."/>
            <person name="Varkonyi-Gasic E."/>
            <person name="Gambi F."/>
            <person name="Hanley J."/>
            <person name="Yao J.L."/>
            <person name="Cheung J."/>
            <person name="David K.M."/>
            <person name="Warren B."/>
            <person name="Marsh K."/>
            <person name="Snowden K.C."/>
            <person name="Lin-Wang K."/>
            <person name="Brian L."/>
            <person name="Martinez-Sanchez M."/>
            <person name="Wang M."/>
            <person name="Ileperuma N."/>
            <person name="Macnee N."/>
            <person name="Campin R."/>
            <person name="McAtee P."/>
            <person name="Drummond R.S.M."/>
            <person name="Espley R.V."/>
            <person name="Ireland H.S."/>
            <person name="Wu R."/>
            <person name="Atkinson R.G."/>
            <person name="Karunairetnam S."/>
            <person name="Bulley S."/>
            <person name="Chunkath S."/>
            <person name="Hanley Z."/>
            <person name="Storey R."/>
            <person name="Thrimawithana A.H."/>
            <person name="Thomson S."/>
            <person name="David C."/>
            <person name="Testolin R."/>
            <person name="Huang H."/>
            <person name="Hellens R.P."/>
            <person name="Schaffer R.J."/>
        </authorList>
    </citation>
    <scope>NUCLEOTIDE SEQUENCE [LARGE SCALE GENOMIC DNA]</scope>
    <source>
        <strain evidence="4">cv. Red5</strain>
    </source>
</reference>
<dbReference type="PANTHER" id="PTHR32285:SF372">
    <property type="entry name" value="PROTEIN TRICHOME BIREFRINGENCE-LIKE 43"/>
    <property type="match status" value="1"/>
</dbReference>
<organism evidence="3 4">
    <name type="scientific">Actinidia chinensis var. chinensis</name>
    <name type="common">Chinese soft-hair kiwi</name>
    <dbReference type="NCBI Taxonomy" id="1590841"/>
    <lineage>
        <taxon>Eukaryota</taxon>
        <taxon>Viridiplantae</taxon>
        <taxon>Streptophyta</taxon>
        <taxon>Embryophyta</taxon>
        <taxon>Tracheophyta</taxon>
        <taxon>Spermatophyta</taxon>
        <taxon>Magnoliopsida</taxon>
        <taxon>eudicotyledons</taxon>
        <taxon>Gunneridae</taxon>
        <taxon>Pentapetalae</taxon>
        <taxon>asterids</taxon>
        <taxon>Ericales</taxon>
        <taxon>Actinidiaceae</taxon>
        <taxon>Actinidia</taxon>
    </lineage>
</organism>
<dbReference type="OrthoDB" id="630188at2759"/>
<dbReference type="InterPro" id="IPR029962">
    <property type="entry name" value="TBL"/>
</dbReference>
<dbReference type="GO" id="GO:0016413">
    <property type="term" value="F:O-acetyltransferase activity"/>
    <property type="evidence" value="ECO:0007669"/>
    <property type="project" value="InterPro"/>
</dbReference>
<evidence type="ECO:0000313" key="3">
    <source>
        <dbReference type="EMBL" id="PSS14420.1"/>
    </source>
</evidence>
<evidence type="ECO:0000259" key="2">
    <source>
        <dbReference type="Pfam" id="PF13839"/>
    </source>
</evidence>
<evidence type="ECO:0000256" key="1">
    <source>
        <dbReference type="ARBA" id="ARBA00007727"/>
    </source>
</evidence>
<feature type="domain" description="Trichome birefringence-like C-terminal" evidence="2">
    <location>
        <begin position="1"/>
        <end position="248"/>
    </location>
</feature>
<dbReference type="Proteomes" id="UP000241394">
    <property type="component" value="Chromosome LG13"/>
</dbReference>
<keyword evidence="4" id="KW-1185">Reference proteome</keyword>
<evidence type="ECO:0000313" key="4">
    <source>
        <dbReference type="Proteomes" id="UP000241394"/>
    </source>
</evidence>
<dbReference type="Pfam" id="PF13839">
    <property type="entry name" value="PC-Esterase"/>
    <property type="match status" value="1"/>
</dbReference>
<dbReference type="InParanoid" id="A0A2R6QTI4"/>
<sequence length="254" mass="29265">MFVGDSLSLNQWQSLTCMLHKAVPLVKYELVSIRGLSIFKFPAYNVSIMFWRNGLLVDVVNEKIGRVLKLDSLENGDSWKTVDILIFHSWHWWHFTGSQQRWDFFQEGNITYKDMDRLVAYRKGLSTWARWVDSNIDPIKTQVFFQGVSPDHDNASDWGDPNAKNCIGQQKPVLQRTYPGGRNLAEVVVEKVLRKMSTSVYLLNVTTLSQFRKDGHPSIYGYGGHRGSDCIHWCLPGVPDAWNDLLYKALFYNA</sequence>
<dbReference type="AlphaFoldDB" id="A0A2R6QTI4"/>
<dbReference type="Gramene" id="PSS14420">
    <property type="protein sequence ID" value="PSS14420"/>
    <property type="gene ID" value="CEY00_Acc14988"/>
</dbReference>
<dbReference type="GO" id="GO:0005794">
    <property type="term" value="C:Golgi apparatus"/>
    <property type="evidence" value="ECO:0007669"/>
    <property type="project" value="TreeGrafter"/>
</dbReference>
<name>A0A2R6QTI4_ACTCC</name>
<comment type="similarity">
    <text evidence="1">Belongs to the PC-esterase family. TBL subfamily.</text>
</comment>
<dbReference type="PANTHER" id="PTHR32285">
    <property type="entry name" value="PROTEIN TRICHOME BIREFRINGENCE-LIKE 9-RELATED"/>
    <property type="match status" value="1"/>
</dbReference>
<proteinExistence type="inferred from homology"/>
<dbReference type="STRING" id="1590841.A0A2R6QTI4"/>